<comment type="caution">
    <text evidence="2">The sequence shown here is derived from an EMBL/GenBank/DDBJ whole genome shotgun (WGS) entry which is preliminary data.</text>
</comment>
<reference evidence="2" key="1">
    <citation type="submission" date="2020-11" db="EMBL/GenBank/DDBJ databases">
        <authorList>
            <consortium name="DOE Joint Genome Institute"/>
            <person name="Ahrendt S."/>
            <person name="Riley R."/>
            <person name="Andreopoulos W."/>
            <person name="LaButti K."/>
            <person name="Pangilinan J."/>
            <person name="Ruiz-duenas F.J."/>
            <person name="Barrasa J.M."/>
            <person name="Sanchez-Garcia M."/>
            <person name="Camarero S."/>
            <person name="Miyauchi S."/>
            <person name="Serrano A."/>
            <person name="Linde D."/>
            <person name="Babiker R."/>
            <person name="Drula E."/>
            <person name="Ayuso-Fernandez I."/>
            <person name="Pacheco R."/>
            <person name="Padilla G."/>
            <person name="Ferreira P."/>
            <person name="Barriuso J."/>
            <person name="Kellner H."/>
            <person name="Castanera R."/>
            <person name="Alfaro M."/>
            <person name="Ramirez L."/>
            <person name="Pisabarro A.G."/>
            <person name="Kuo A."/>
            <person name="Tritt A."/>
            <person name="Lipzen A."/>
            <person name="He G."/>
            <person name="Yan M."/>
            <person name="Ng V."/>
            <person name="Cullen D."/>
            <person name="Martin F."/>
            <person name="Rosso M.-N."/>
            <person name="Henrissat B."/>
            <person name="Hibbett D."/>
            <person name="Martinez A.T."/>
            <person name="Grigoriev I.V."/>
        </authorList>
    </citation>
    <scope>NUCLEOTIDE SEQUENCE</scope>
    <source>
        <strain evidence="2">AH 44721</strain>
    </source>
</reference>
<dbReference type="Proteomes" id="UP000724874">
    <property type="component" value="Unassembled WGS sequence"/>
</dbReference>
<name>A0A9P5NV66_GYMJU</name>
<dbReference type="SUPFAM" id="SSF81296">
    <property type="entry name" value="E set domains"/>
    <property type="match status" value="1"/>
</dbReference>
<sequence length="443" mass="48404">MEAPSLDFKSGASGSPQATSDELPTYAHVQTQKQQSGEGSGAGLAREHHRFLEGAKGKKWLSMFVKSRASNAASLPVFFEGDTISGRVEVDLDKAESSKGVTISIRAGTTFVGQDEELFLKEEQTLWTGSKLTGKYSWPFSFTLPKEVSVKDSDKTGIFRLPPNYTERASPAYIDYKLVVTVRRGFLKVNQTLVTSFGYHPITLPEKPSPLRLLSYSDGSSLIGPEGDPEGWKVLPEKKIKGTLFNVQEVEVNCTLAIAAPLSYAVGSAIPLIITLTGDNTQGLDVLASPSAIQLRLRRGMATGSEATDDNGARRTDNYFVEECGTAYFWPSDESETAPNKRILQGELEVAKTLKSSFKFPKLTIRYALELLEFKAPGFVANEGSSPVLLKEQVTIASRQIPGLVTHSYAPPGYEKSQNVDYNKSLGLLENGNQRFLGHHHMG</sequence>
<protein>
    <recommendedName>
        <fullName evidence="4">Arrestin-like N-terminal domain-containing protein</fullName>
    </recommendedName>
</protein>
<dbReference type="Gene3D" id="2.60.40.640">
    <property type="match status" value="1"/>
</dbReference>
<dbReference type="InterPro" id="IPR014756">
    <property type="entry name" value="Ig_E-set"/>
</dbReference>
<dbReference type="InterPro" id="IPR014752">
    <property type="entry name" value="Arrestin-like_C"/>
</dbReference>
<proteinExistence type="predicted"/>
<dbReference type="EMBL" id="JADNYJ010000024">
    <property type="protein sequence ID" value="KAF8905073.1"/>
    <property type="molecule type" value="Genomic_DNA"/>
</dbReference>
<keyword evidence="3" id="KW-1185">Reference proteome</keyword>
<evidence type="ECO:0000313" key="3">
    <source>
        <dbReference type="Proteomes" id="UP000724874"/>
    </source>
</evidence>
<accession>A0A9P5NV66</accession>
<organism evidence="2 3">
    <name type="scientific">Gymnopilus junonius</name>
    <name type="common">Spectacular rustgill mushroom</name>
    <name type="synonym">Gymnopilus spectabilis subsp. junonius</name>
    <dbReference type="NCBI Taxonomy" id="109634"/>
    <lineage>
        <taxon>Eukaryota</taxon>
        <taxon>Fungi</taxon>
        <taxon>Dikarya</taxon>
        <taxon>Basidiomycota</taxon>
        <taxon>Agaricomycotina</taxon>
        <taxon>Agaricomycetes</taxon>
        <taxon>Agaricomycetidae</taxon>
        <taxon>Agaricales</taxon>
        <taxon>Agaricineae</taxon>
        <taxon>Hymenogastraceae</taxon>
        <taxon>Gymnopilus</taxon>
    </lineage>
</organism>
<evidence type="ECO:0000313" key="2">
    <source>
        <dbReference type="EMBL" id="KAF8905073.1"/>
    </source>
</evidence>
<evidence type="ECO:0000256" key="1">
    <source>
        <dbReference type="SAM" id="MobiDB-lite"/>
    </source>
</evidence>
<dbReference type="OrthoDB" id="2333384at2759"/>
<feature type="region of interest" description="Disordered" evidence="1">
    <location>
        <begin position="1"/>
        <end position="45"/>
    </location>
</feature>
<evidence type="ECO:0008006" key="4">
    <source>
        <dbReference type="Google" id="ProtNLM"/>
    </source>
</evidence>
<dbReference type="AlphaFoldDB" id="A0A9P5NV66"/>
<feature type="compositionally biased region" description="Polar residues" evidence="1">
    <location>
        <begin position="12"/>
        <end position="37"/>
    </location>
</feature>
<gene>
    <name evidence="2" type="ORF">CPB84DRAFT_1845155</name>
</gene>